<keyword evidence="8" id="KW-1185">Reference proteome</keyword>
<dbReference type="SUPFAM" id="SSF74653">
    <property type="entry name" value="TolA/TonB C-terminal domain"/>
    <property type="match status" value="1"/>
</dbReference>
<keyword evidence="4" id="KW-0472">Membrane</keyword>
<evidence type="ECO:0000259" key="6">
    <source>
        <dbReference type="PROSITE" id="PS52015"/>
    </source>
</evidence>
<keyword evidence="3" id="KW-1133">Transmembrane helix</keyword>
<dbReference type="NCBIfam" id="TIGR01352">
    <property type="entry name" value="tonB_Cterm"/>
    <property type="match status" value="1"/>
</dbReference>
<evidence type="ECO:0000256" key="3">
    <source>
        <dbReference type="ARBA" id="ARBA00022989"/>
    </source>
</evidence>
<gene>
    <name evidence="7" type="ORF">ACFS25_16350</name>
</gene>
<keyword evidence="5" id="KW-0732">Signal</keyword>
<organism evidence="7 8">
    <name type="scientific">Spirosoma flavum</name>
    <dbReference type="NCBI Taxonomy" id="2048557"/>
    <lineage>
        <taxon>Bacteria</taxon>
        <taxon>Pseudomonadati</taxon>
        <taxon>Bacteroidota</taxon>
        <taxon>Cytophagia</taxon>
        <taxon>Cytophagales</taxon>
        <taxon>Cytophagaceae</taxon>
        <taxon>Spirosoma</taxon>
    </lineage>
</organism>
<dbReference type="Pfam" id="PF03544">
    <property type="entry name" value="TonB_C"/>
    <property type="match status" value="1"/>
</dbReference>
<name>A0ABW6AMS6_9BACT</name>
<evidence type="ECO:0000256" key="1">
    <source>
        <dbReference type="ARBA" id="ARBA00004167"/>
    </source>
</evidence>
<evidence type="ECO:0000256" key="5">
    <source>
        <dbReference type="SAM" id="SignalP"/>
    </source>
</evidence>
<reference evidence="8" key="1">
    <citation type="journal article" date="2019" name="Int. J. Syst. Evol. Microbiol.">
        <title>The Global Catalogue of Microorganisms (GCM) 10K type strain sequencing project: providing services to taxonomists for standard genome sequencing and annotation.</title>
        <authorList>
            <consortium name="The Broad Institute Genomics Platform"/>
            <consortium name="The Broad Institute Genome Sequencing Center for Infectious Disease"/>
            <person name="Wu L."/>
            <person name="Ma J."/>
        </authorList>
    </citation>
    <scope>NUCLEOTIDE SEQUENCE [LARGE SCALE GENOMIC DNA]</scope>
    <source>
        <strain evidence="8">KCTC 52490</strain>
    </source>
</reference>
<evidence type="ECO:0000256" key="2">
    <source>
        <dbReference type="ARBA" id="ARBA00022692"/>
    </source>
</evidence>
<evidence type="ECO:0000313" key="7">
    <source>
        <dbReference type="EMBL" id="MFD2935359.1"/>
    </source>
</evidence>
<dbReference type="PROSITE" id="PS52015">
    <property type="entry name" value="TONB_CTD"/>
    <property type="match status" value="1"/>
</dbReference>
<feature type="domain" description="TonB C-terminal" evidence="6">
    <location>
        <begin position="24"/>
        <end position="116"/>
    </location>
</feature>
<evidence type="ECO:0000313" key="8">
    <source>
        <dbReference type="Proteomes" id="UP001597512"/>
    </source>
</evidence>
<accession>A0ABW6AMS6</accession>
<dbReference type="Gene3D" id="3.30.1150.10">
    <property type="match status" value="1"/>
</dbReference>
<protein>
    <submittedName>
        <fullName evidence="7">TonB family protein</fullName>
    </submittedName>
</protein>
<comment type="caution">
    <text evidence="7">The sequence shown here is derived from an EMBL/GenBank/DDBJ whole genome shotgun (WGS) entry which is preliminary data.</text>
</comment>
<dbReference type="RefSeq" id="WP_381503153.1">
    <property type="nucleotide sequence ID" value="NZ_JBHUOM010000013.1"/>
</dbReference>
<comment type="subcellular location">
    <subcellularLocation>
        <location evidence="1">Membrane</location>
        <topology evidence="1">Single-pass membrane protein</topology>
    </subcellularLocation>
</comment>
<feature type="chain" id="PRO_5046676727" evidence="5">
    <location>
        <begin position="21"/>
        <end position="144"/>
    </location>
</feature>
<dbReference type="InterPro" id="IPR037682">
    <property type="entry name" value="TonB_C"/>
</dbReference>
<dbReference type="EMBL" id="JBHUOM010000013">
    <property type="protein sequence ID" value="MFD2935359.1"/>
    <property type="molecule type" value="Genomic_DNA"/>
</dbReference>
<evidence type="ECO:0000256" key="4">
    <source>
        <dbReference type="ARBA" id="ARBA00023136"/>
    </source>
</evidence>
<sequence length="144" mass="16294">MKTLILSLVAVALSMGQIHAQTLNDDHTFGEVVSKSIRYPELAHQQQKVSEAYVNFKVDAQGKITNMVILNASHVDKSFQQEINRVWQQLPPQSQKYQGDYVLPLSFVLDAKDKIKRAESDASILRQKSGQYTLLKEMVITGYL</sequence>
<proteinExistence type="predicted"/>
<keyword evidence="2" id="KW-0812">Transmembrane</keyword>
<feature type="signal peptide" evidence="5">
    <location>
        <begin position="1"/>
        <end position="20"/>
    </location>
</feature>
<dbReference type="Proteomes" id="UP001597512">
    <property type="component" value="Unassembled WGS sequence"/>
</dbReference>
<dbReference type="InterPro" id="IPR006260">
    <property type="entry name" value="TonB/TolA_C"/>
</dbReference>